<sequence length="853" mass="93022">MTASRSARVLTRERFASVLLPMMTVIVLGILHQAQVFRDIDGRIFDRFAVVGSATAPTVVVVERDPRFAAMGADRYSALDRVLAGSGIERIGYLGFRDTQMPGASIPVIIGRSADKVPLSGRWRFDSTPDGPELGAVRAASNLAPSEYGIQRSQYRGLSGGGTVMPSFETALAGVEPSEGEFLVRMPRAQSIPVIPASQLVAGDLSGADLAGTVALIATPGALEPSLATPRDPDMRTMSEAIFRAHAVHDLQTGRQVVRAAAWNSWILLLAVGLALAIAYRRSDPKQLILRVSIIASVLIAAGGWLALEFAGRLLPMTALLLAPWIIAIQRILIRERRQDKRLERVAARAVQHSVHRSALREGARLPQFVDPTARIAGVEKSLLIELTRTGELQLVSAIDAKLDDIAMDFAELSRGLAKMRGRQVGFDAAALVPGWGCEARLTWIGGAERNLFWLYAVPPGGRSGKRGQLVRAAAASFRELFRWRADLNARERQEERYLPIDEKVASAVSLVARESDQVRRGFDTIDTAVMIFHLIGSPLHANRAMEELYREAEIAINETPLVDVIVALTQLDVVRVEALLQELVFRGGEMRLPMRQSGPVERILRVRAPDSMARGMDRVIVIEAVDITELHAAADLRQSVGLFIDLQLRNDLEAILLAADLARDPRVGAEKIGPIVGRIGEAARRATGRLDEVAELVRGANEELVEACYPVDARALVLQTLEKTVEMAEELEVGIDIQLPAMSGFTIAEPRALGDMLEAMLRVVVADTPQGETVTVRLEEKNTETLVHIAGGFGIGFGRLVYLLTKGEDQSVGEYRQINRGIARTAKWGGSVSYWGREANGFGFNVKLRRIG</sequence>
<feature type="transmembrane region" description="Helical" evidence="1">
    <location>
        <begin position="15"/>
        <end position="34"/>
    </location>
</feature>
<gene>
    <name evidence="2" type="ORF">Q9K02_01280</name>
</gene>
<keyword evidence="1" id="KW-0812">Transmembrane</keyword>
<name>A0ABT9HKU8_9SPHN</name>
<evidence type="ECO:0000256" key="1">
    <source>
        <dbReference type="SAM" id="Phobius"/>
    </source>
</evidence>
<feature type="transmembrane region" description="Helical" evidence="1">
    <location>
        <begin position="288"/>
        <end position="308"/>
    </location>
</feature>
<keyword evidence="1" id="KW-1133">Transmembrane helix</keyword>
<feature type="transmembrane region" description="Helical" evidence="1">
    <location>
        <begin position="314"/>
        <end position="334"/>
    </location>
</feature>
<evidence type="ECO:0000313" key="2">
    <source>
        <dbReference type="EMBL" id="MDP4573769.1"/>
    </source>
</evidence>
<comment type="caution">
    <text evidence="2">The sequence shown here is derived from an EMBL/GenBank/DDBJ whole genome shotgun (WGS) entry which is preliminary data.</text>
</comment>
<evidence type="ECO:0000313" key="3">
    <source>
        <dbReference type="Proteomes" id="UP001240639"/>
    </source>
</evidence>
<keyword evidence="1" id="KW-0472">Membrane</keyword>
<keyword evidence="3" id="KW-1185">Reference proteome</keyword>
<evidence type="ECO:0008006" key="4">
    <source>
        <dbReference type="Google" id="ProtNLM"/>
    </source>
</evidence>
<organism evidence="2 3">
    <name type="scientific">Qipengyuania profundimaris</name>
    <dbReference type="NCBI Taxonomy" id="3067652"/>
    <lineage>
        <taxon>Bacteria</taxon>
        <taxon>Pseudomonadati</taxon>
        <taxon>Pseudomonadota</taxon>
        <taxon>Alphaproteobacteria</taxon>
        <taxon>Sphingomonadales</taxon>
        <taxon>Erythrobacteraceae</taxon>
        <taxon>Qipengyuania</taxon>
    </lineage>
</organism>
<proteinExistence type="predicted"/>
<reference evidence="2 3" key="1">
    <citation type="submission" date="2023-08" db="EMBL/GenBank/DDBJ databases">
        <title>genomic of G39.</title>
        <authorList>
            <person name="Wang Y."/>
        </authorList>
    </citation>
    <scope>NUCLEOTIDE SEQUENCE [LARGE SCALE GENOMIC DNA]</scope>
    <source>
        <strain evidence="2 3">G39</strain>
    </source>
</reference>
<dbReference type="RefSeq" id="WP_305931245.1">
    <property type="nucleotide sequence ID" value="NZ_JAVAIM010000001.1"/>
</dbReference>
<dbReference type="EMBL" id="JAVAIM010000001">
    <property type="protein sequence ID" value="MDP4573769.1"/>
    <property type="molecule type" value="Genomic_DNA"/>
</dbReference>
<feature type="transmembrane region" description="Helical" evidence="1">
    <location>
        <begin position="263"/>
        <end position="281"/>
    </location>
</feature>
<dbReference type="Proteomes" id="UP001240639">
    <property type="component" value="Unassembled WGS sequence"/>
</dbReference>
<protein>
    <recommendedName>
        <fullName evidence="4">CHASE2 domain-containing protein</fullName>
    </recommendedName>
</protein>
<accession>A0ABT9HKU8</accession>